<protein>
    <submittedName>
        <fullName evidence="2">Hemerythrin domain-containing protein</fullName>
    </submittedName>
</protein>
<sequence length="196" mass="21370">MATTAKAKKSAGSGGNTKGTSAFIGAAAIGVAAGLAANLGRKAIVQGATVAAGDWMEGLKAEHRATLAIFEALERTEDSHVRRRGMLLTQLKHALAKHAFQEENVVYPAMRQHGQIEAADGLNRDHGYVKQYLFELTELDRDSPAWIVKLRAFRVDLEKHVREEEDELFPMLHTALGEAGNRHVTLAMNKEGFKIA</sequence>
<keyword evidence="3" id="KW-1185">Reference proteome</keyword>
<evidence type="ECO:0000313" key="3">
    <source>
        <dbReference type="Proteomes" id="UP000706039"/>
    </source>
</evidence>
<feature type="domain" description="Hemerythrin-like" evidence="1">
    <location>
        <begin position="58"/>
        <end position="172"/>
    </location>
</feature>
<evidence type="ECO:0000313" key="2">
    <source>
        <dbReference type="EMBL" id="MBY8823491.1"/>
    </source>
</evidence>
<reference evidence="2 3" key="1">
    <citation type="submission" date="2021-08" db="EMBL/GenBank/DDBJ databases">
        <authorList>
            <person name="Tuo L."/>
        </authorList>
    </citation>
    <scope>NUCLEOTIDE SEQUENCE [LARGE SCALE GENOMIC DNA]</scope>
    <source>
        <strain evidence="2 3">JCM 31229</strain>
    </source>
</reference>
<dbReference type="Proteomes" id="UP000706039">
    <property type="component" value="Unassembled WGS sequence"/>
</dbReference>
<gene>
    <name evidence="2" type="ORF">K7G82_14400</name>
</gene>
<dbReference type="RefSeq" id="WP_222990594.1">
    <property type="nucleotide sequence ID" value="NZ_JAINVV010000006.1"/>
</dbReference>
<dbReference type="Pfam" id="PF01814">
    <property type="entry name" value="Hemerythrin"/>
    <property type="match status" value="1"/>
</dbReference>
<dbReference type="PANTHER" id="PTHR35585">
    <property type="entry name" value="HHE DOMAIN PROTEIN (AFU_ORTHOLOGUE AFUA_4G00730)"/>
    <property type="match status" value="1"/>
</dbReference>
<dbReference type="EMBL" id="JAINVV010000006">
    <property type="protein sequence ID" value="MBY8823491.1"/>
    <property type="molecule type" value="Genomic_DNA"/>
</dbReference>
<dbReference type="PANTHER" id="PTHR35585:SF1">
    <property type="entry name" value="HHE DOMAIN PROTEIN (AFU_ORTHOLOGUE AFUA_4G00730)"/>
    <property type="match status" value="1"/>
</dbReference>
<dbReference type="Gene3D" id="1.20.120.520">
    <property type="entry name" value="nmb1532 protein domain like"/>
    <property type="match status" value="1"/>
</dbReference>
<proteinExistence type="predicted"/>
<dbReference type="InterPro" id="IPR012312">
    <property type="entry name" value="Hemerythrin-like"/>
</dbReference>
<organism evidence="2 3">
    <name type="scientific">Sphingomonas colocasiae</name>
    <dbReference type="NCBI Taxonomy" id="1848973"/>
    <lineage>
        <taxon>Bacteria</taxon>
        <taxon>Pseudomonadati</taxon>
        <taxon>Pseudomonadota</taxon>
        <taxon>Alphaproteobacteria</taxon>
        <taxon>Sphingomonadales</taxon>
        <taxon>Sphingomonadaceae</taxon>
        <taxon>Sphingomonas</taxon>
    </lineage>
</organism>
<comment type="caution">
    <text evidence="2">The sequence shown here is derived from an EMBL/GenBank/DDBJ whole genome shotgun (WGS) entry which is preliminary data.</text>
</comment>
<evidence type="ECO:0000259" key="1">
    <source>
        <dbReference type="Pfam" id="PF01814"/>
    </source>
</evidence>
<accession>A0ABS7PQG6</accession>
<name>A0ABS7PQG6_9SPHN</name>